<dbReference type="Proteomes" id="UP000184278">
    <property type="component" value="Unassembled WGS sequence"/>
</dbReference>
<keyword evidence="2 4" id="KW-0808">Transferase</keyword>
<protein>
    <submittedName>
        <fullName evidence="4">Glycosyl transferase family 2</fullName>
    </submittedName>
</protein>
<name>A0A1M5YM98_BUTFI</name>
<dbReference type="InterPro" id="IPR029044">
    <property type="entry name" value="Nucleotide-diphossugar_trans"/>
</dbReference>
<dbReference type="RefSeq" id="WP_073386853.1">
    <property type="nucleotide sequence ID" value="NZ_FQXK01000012.1"/>
</dbReference>
<feature type="domain" description="Glycosyltransferase 2-like" evidence="3">
    <location>
        <begin position="7"/>
        <end position="175"/>
    </location>
</feature>
<dbReference type="CDD" id="cd00761">
    <property type="entry name" value="Glyco_tranf_GTA_type"/>
    <property type="match status" value="1"/>
</dbReference>
<dbReference type="STRING" id="1121131.SAMN02745229_01590"/>
<evidence type="ECO:0000259" key="3">
    <source>
        <dbReference type="Pfam" id="PF00535"/>
    </source>
</evidence>
<dbReference type="SUPFAM" id="SSF53448">
    <property type="entry name" value="Nucleotide-diphospho-sugar transferases"/>
    <property type="match status" value="1"/>
</dbReference>
<dbReference type="Gene3D" id="3.90.550.10">
    <property type="entry name" value="Spore Coat Polysaccharide Biosynthesis Protein SpsA, Chain A"/>
    <property type="match status" value="1"/>
</dbReference>
<gene>
    <name evidence="4" type="ORF">SAMN02745229_01590</name>
</gene>
<dbReference type="EMBL" id="FQXK01000012">
    <property type="protein sequence ID" value="SHI13116.1"/>
    <property type="molecule type" value="Genomic_DNA"/>
</dbReference>
<dbReference type="OrthoDB" id="9807674at2"/>
<dbReference type="GO" id="GO:0016757">
    <property type="term" value="F:glycosyltransferase activity"/>
    <property type="evidence" value="ECO:0007669"/>
    <property type="project" value="UniProtKB-KW"/>
</dbReference>
<dbReference type="PANTHER" id="PTHR22916:SF51">
    <property type="entry name" value="GLYCOSYLTRANSFERASE EPSH-RELATED"/>
    <property type="match status" value="1"/>
</dbReference>
<reference evidence="5" key="1">
    <citation type="submission" date="2016-11" db="EMBL/GenBank/DDBJ databases">
        <authorList>
            <person name="Varghese N."/>
            <person name="Submissions S."/>
        </authorList>
    </citation>
    <scope>NUCLEOTIDE SEQUENCE [LARGE SCALE GENOMIC DNA]</scope>
    <source>
        <strain evidence="5">DSM 3071</strain>
    </source>
</reference>
<dbReference type="AlphaFoldDB" id="A0A1M5YM98"/>
<dbReference type="Pfam" id="PF00535">
    <property type="entry name" value="Glycos_transf_2"/>
    <property type="match status" value="1"/>
</dbReference>
<organism evidence="4 5">
    <name type="scientific">Butyrivibrio fibrisolvens DSM 3071</name>
    <dbReference type="NCBI Taxonomy" id="1121131"/>
    <lineage>
        <taxon>Bacteria</taxon>
        <taxon>Bacillati</taxon>
        <taxon>Bacillota</taxon>
        <taxon>Clostridia</taxon>
        <taxon>Lachnospirales</taxon>
        <taxon>Lachnospiraceae</taxon>
        <taxon>Butyrivibrio</taxon>
    </lineage>
</organism>
<proteinExistence type="predicted"/>
<evidence type="ECO:0000256" key="1">
    <source>
        <dbReference type="ARBA" id="ARBA00022676"/>
    </source>
</evidence>
<sequence>MNNPLITVIVPIYHVEKYLHRCIDSIIGQTYKNLEIILVDDGSGDACASICDEYAKKDSRIVVIHKENGGLSDARNKGIEAAKGEYLAFVDSDDYIHRDMFKILMDTLLQTDSDVSMCSYKYVYDGEPDETDVSFGTDHQVDIMDGHKAQNRYYSGDKKLELTVAWNKLYKKELFTELRYPKGKIFEDEFTTYKALYKCSNICFVDLPLYYYLQRKDSIIGVMNGHRDSKVVAAYLQRIDFYRDNNEEALWRKGVMHCLHMMCYFNLNCARSVSDDGGIKKCYRKEFLSAVNSYEKASKGFSARERFEIVLYKLNAGLYYRIWRMTKRN</sequence>
<keyword evidence="1" id="KW-0328">Glycosyltransferase</keyword>
<accession>A0A1M5YM98</accession>
<dbReference type="PANTHER" id="PTHR22916">
    <property type="entry name" value="GLYCOSYLTRANSFERASE"/>
    <property type="match status" value="1"/>
</dbReference>
<evidence type="ECO:0000313" key="4">
    <source>
        <dbReference type="EMBL" id="SHI13116.1"/>
    </source>
</evidence>
<keyword evidence="5" id="KW-1185">Reference proteome</keyword>
<evidence type="ECO:0000256" key="2">
    <source>
        <dbReference type="ARBA" id="ARBA00022679"/>
    </source>
</evidence>
<dbReference type="GeneID" id="89511972"/>
<evidence type="ECO:0000313" key="5">
    <source>
        <dbReference type="Proteomes" id="UP000184278"/>
    </source>
</evidence>
<dbReference type="InterPro" id="IPR001173">
    <property type="entry name" value="Glyco_trans_2-like"/>
</dbReference>